<organism evidence="3 4">
    <name type="scientific">Lucifera butyrica</name>
    <dbReference type="NCBI Taxonomy" id="1351585"/>
    <lineage>
        <taxon>Bacteria</taxon>
        <taxon>Bacillati</taxon>
        <taxon>Bacillota</taxon>
        <taxon>Negativicutes</taxon>
        <taxon>Veillonellales</taxon>
        <taxon>Veillonellaceae</taxon>
        <taxon>Lucifera</taxon>
    </lineage>
</organism>
<dbReference type="Pfam" id="PF01370">
    <property type="entry name" value="Epimerase"/>
    <property type="match status" value="1"/>
</dbReference>
<evidence type="ECO:0000259" key="2">
    <source>
        <dbReference type="Pfam" id="PF01370"/>
    </source>
</evidence>
<reference evidence="3 4" key="1">
    <citation type="submission" date="2018-06" db="EMBL/GenBank/DDBJ databases">
        <authorList>
            <person name="Strepis N."/>
        </authorList>
    </citation>
    <scope>NUCLEOTIDE SEQUENCE [LARGE SCALE GENOMIC DNA]</scope>
    <source>
        <strain evidence="3">LUCI</strain>
    </source>
</reference>
<dbReference type="Gene3D" id="3.90.25.10">
    <property type="entry name" value="UDP-galactose 4-epimerase, domain 1"/>
    <property type="match status" value="1"/>
</dbReference>
<comment type="similarity">
    <text evidence="1">Belongs to the NAD(P)-dependent epimerase/dehydratase family.</text>
</comment>
<dbReference type="InterPro" id="IPR036291">
    <property type="entry name" value="NAD(P)-bd_dom_sf"/>
</dbReference>
<protein>
    <recommendedName>
        <fullName evidence="2">NAD-dependent epimerase/dehydratase domain-containing protein</fullName>
    </recommendedName>
</protein>
<dbReference type="SUPFAM" id="SSF51735">
    <property type="entry name" value="NAD(P)-binding Rossmann-fold domains"/>
    <property type="match status" value="1"/>
</dbReference>
<dbReference type="PANTHER" id="PTHR43000">
    <property type="entry name" value="DTDP-D-GLUCOSE 4,6-DEHYDRATASE-RELATED"/>
    <property type="match status" value="1"/>
</dbReference>
<dbReference type="AlphaFoldDB" id="A0A498R626"/>
<dbReference type="Proteomes" id="UP000277811">
    <property type="component" value="Unassembled WGS sequence"/>
</dbReference>
<gene>
    <name evidence="3" type="ORF">LUCI_2088</name>
</gene>
<proteinExistence type="inferred from homology"/>
<evidence type="ECO:0000313" key="3">
    <source>
        <dbReference type="EMBL" id="VBB06851.1"/>
    </source>
</evidence>
<evidence type="ECO:0000313" key="4">
    <source>
        <dbReference type="Proteomes" id="UP000277811"/>
    </source>
</evidence>
<accession>A0A498R626</accession>
<name>A0A498R626_9FIRM</name>
<sequence length="310" mass="33924">MKMKVLVTGGAGFIGSHIVDKLLAAGCRVVVLDNFSTGLRTNLPQGIELVEMDLGSEQLLPLFQREHFDYVIHQAAQTMVPKSLDDPHFDCRVNILGTVNLLEACRKTGVKRITAASSAAVYGDVDTLPVVETTVVRPTSFYGLSKLTVERYLALYQELYGLEYAALRYANVYGERQGDAGEGGVVSIFTRKMAAQEPVNIFGDGGQTRDFIYVGDVAAANYAALLATDCNRVYNISTQTETSVNTLIDVMSEVLGRSVTRNYLPAREGDIYRSSLSNAAAVHDLKWQPQTDLVKGLARTIDYFSCGRKS</sequence>
<dbReference type="InterPro" id="IPR001509">
    <property type="entry name" value="Epimerase_deHydtase"/>
</dbReference>
<evidence type="ECO:0000256" key="1">
    <source>
        <dbReference type="ARBA" id="ARBA00007637"/>
    </source>
</evidence>
<dbReference type="Gene3D" id="3.40.50.720">
    <property type="entry name" value="NAD(P)-binding Rossmann-like Domain"/>
    <property type="match status" value="1"/>
</dbReference>
<feature type="domain" description="NAD-dependent epimerase/dehydratase" evidence="2">
    <location>
        <begin position="5"/>
        <end position="236"/>
    </location>
</feature>
<dbReference type="EMBL" id="UPPP01000068">
    <property type="protein sequence ID" value="VBB06851.1"/>
    <property type="molecule type" value="Genomic_DNA"/>
</dbReference>
<keyword evidence="4" id="KW-1185">Reference proteome</keyword>